<keyword evidence="1" id="KW-1133">Transmembrane helix</keyword>
<dbReference type="RefSeq" id="WP_269562376.1">
    <property type="nucleotide sequence ID" value="NZ_CP114769.1"/>
</dbReference>
<accession>A0ABY7LVE5</accession>
<evidence type="ECO:0000313" key="3">
    <source>
        <dbReference type="Proteomes" id="UP001211005"/>
    </source>
</evidence>
<name>A0ABY7LVE5_9BACT</name>
<keyword evidence="3" id="KW-1185">Reference proteome</keyword>
<feature type="transmembrane region" description="Helical" evidence="1">
    <location>
        <begin position="30"/>
        <end position="59"/>
    </location>
</feature>
<evidence type="ECO:0008006" key="4">
    <source>
        <dbReference type="Google" id="ProtNLM"/>
    </source>
</evidence>
<organism evidence="2 3">
    <name type="scientific">Hymenobacter canadensis</name>
    <dbReference type="NCBI Taxonomy" id="2999067"/>
    <lineage>
        <taxon>Bacteria</taxon>
        <taxon>Pseudomonadati</taxon>
        <taxon>Bacteroidota</taxon>
        <taxon>Cytophagia</taxon>
        <taxon>Cytophagales</taxon>
        <taxon>Hymenobacteraceae</taxon>
        <taxon>Hymenobacter</taxon>
    </lineage>
</organism>
<evidence type="ECO:0000313" key="2">
    <source>
        <dbReference type="EMBL" id="WBA44358.1"/>
    </source>
</evidence>
<gene>
    <name evidence="2" type="ORF">O3303_21365</name>
</gene>
<reference evidence="2 3" key="1">
    <citation type="submission" date="2022-12" db="EMBL/GenBank/DDBJ databases">
        <title>Hymenobacter canadensis sp. nov. isolated from lake water of the Cambridge Bay, Canada.</title>
        <authorList>
            <person name="Kim W.H."/>
            <person name="Lee Y.M."/>
        </authorList>
    </citation>
    <scope>NUCLEOTIDE SEQUENCE [LARGE SCALE GENOMIC DNA]</scope>
    <source>
        <strain evidence="2 3">PAMC 29467</strain>
        <plasmid evidence="2 3">unnamed2</plasmid>
    </source>
</reference>
<keyword evidence="1" id="KW-0472">Membrane</keyword>
<proteinExistence type="predicted"/>
<keyword evidence="2" id="KW-0614">Plasmid</keyword>
<keyword evidence="1" id="KW-0812">Transmembrane</keyword>
<geneLocation type="plasmid" evidence="2 3">
    <name>unnamed2</name>
</geneLocation>
<dbReference type="EMBL" id="CP114769">
    <property type="protein sequence ID" value="WBA44358.1"/>
    <property type="molecule type" value="Genomic_DNA"/>
</dbReference>
<dbReference type="Proteomes" id="UP001211005">
    <property type="component" value="Plasmid unnamed2"/>
</dbReference>
<protein>
    <recommendedName>
        <fullName evidence="4">YcxB-like protein domain-containing protein</fullName>
    </recommendedName>
</protein>
<evidence type="ECO:0000256" key="1">
    <source>
        <dbReference type="SAM" id="Phobius"/>
    </source>
</evidence>
<sequence>MSGTRYAGSYYWMNPFVITLRTHVYALRHLFYSFIALGILLAVTGNYALPVGFILLGMVPYFGPGLYMHGEYYLRNRHTTVAAFEDRLEVTQGGAMVVLPYREMEAVELHAAGATYLQIDWENYAFQSYHYLKIQHQGQTHLLTSLLANRPLEQAFSHLLAATAGRYTRHKRFMASSLD</sequence>